<keyword evidence="1" id="KW-0472">Membrane</keyword>
<gene>
    <name evidence="2" type="ORF">SCNRRL3882_7851</name>
</gene>
<feature type="transmembrane region" description="Helical" evidence="1">
    <location>
        <begin position="184"/>
        <end position="206"/>
    </location>
</feature>
<keyword evidence="1" id="KW-1133">Transmembrane helix</keyword>
<feature type="transmembrane region" description="Helical" evidence="1">
    <location>
        <begin position="43"/>
        <end position="63"/>
    </location>
</feature>
<dbReference type="OrthoDB" id="7062264at2"/>
<feature type="transmembrane region" description="Helical" evidence="1">
    <location>
        <begin position="83"/>
        <end position="100"/>
    </location>
</feature>
<dbReference type="Pfam" id="PF11139">
    <property type="entry name" value="SfLAP"/>
    <property type="match status" value="1"/>
</dbReference>
<keyword evidence="3" id="KW-1185">Reference proteome</keyword>
<accession>A0A2N9BM16</accession>
<name>A0A2N9BM16_STRCX</name>
<dbReference type="EMBL" id="LT963352">
    <property type="protein sequence ID" value="SOR84406.1"/>
    <property type="molecule type" value="Genomic_DNA"/>
</dbReference>
<feature type="transmembrane region" description="Helical" evidence="1">
    <location>
        <begin position="6"/>
        <end position="31"/>
    </location>
</feature>
<feature type="transmembrane region" description="Helical" evidence="1">
    <location>
        <begin position="145"/>
        <end position="164"/>
    </location>
</feature>
<keyword evidence="1" id="KW-0812">Transmembrane</keyword>
<dbReference type="Proteomes" id="UP000235464">
    <property type="component" value="Chromosome I"/>
</dbReference>
<protein>
    <recommendedName>
        <fullName evidence="4">Sap, sulfolipid-1-addressing protein</fullName>
    </recommendedName>
</protein>
<dbReference type="InterPro" id="IPR021315">
    <property type="entry name" value="Gap/Sap"/>
</dbReference>
<evidence type="ECO:0008006" key="4">
    <source>
        <dbReference type="Google" id="ProtNLM"/>
    </source>
</evidence>
<proteinExistence type="predicted"/>
<evidence type="ECO:0000256" key="1">
    <source>
        <dbReference type="SAM" id="Phobius"/>
    </source>
</evidence>
<reference evidence="3" key="1">
    <citation type="submission" date="2017-11" db="EMBL/GenBank/DDBJ databases">
        <authorList>
            <person name="Wibberg D."/>
        </authorList>
    </citation>
    <scope>NUCLEOTIDE SEQUENCE [LARGE SCALE GENOMIC DNA]</scope>
</reference>
<sequence length="252" mass="26344">MSATLALALAGLGLLDSTSFGTLLIPIWLLLTPGRVRAGRIAVYLATVATFYFCVGVLLVLGADAVLEAVRAAFADVAQTNLRIGQLVLGLIVIALSYRLEARARRRAGRPGRLQRWRAAAMSGAVPDGEGLDGRDKRGGGVRGLMSLALVATALEIITMVPYLAAVGLVANADLTWQVIGGALAGYCVVMILPAVLLGVVRIAAHDRAEPVLQRINDWFTRNSAKALGWTVGGIGIGMVLNAVTALLAQPV</sequence>
<evidence type="ECO:0000313" key="2">
    <source>
        <dbReference type="EMBL" id="SOR84406.1"/>
    </source>
</evidence>
<dbReference type="AlphaFoldDB" id="A0A2N9BM16"/>
<dbReference type="RefSeq" id="WP_010047365.1">
    <property type="nucleotide sequence ID" value="NZ_LT962942.1"/>
</dbReference>
<evidence type="ECO:0000313" key="3">
    <source>
        <dbReference type="Proteomes" id="UP000235464"/>
    </source>
</evidence>
<feature type="transmembrane region" description="Helical" evidence="1">
    <location>
        <begin position="227"/>
        <end position="249"/>
    </location>
</feature>
<organism evidence="2 3">
    <name type="scientific">Streptomyces chartreusis NRRL 3882</name>
    <dbReference type="NCBI Taxonomy" id="1079985"/>
    <lineage>
        <taxon>Bacteria</taxon>
        <taxon>Bacillati</taxon>
        <taxon>Actinomycetota</taxon>
        <taxon>Actinomycetes</taxon>
        <taxon>Kitasatosporales</taxon>
        <taxon>Streptomycetaceae</taxon>
        <taxon>Streptomyces</taxon>
    </lineage>
</organism>